<dbReference type="Proteomes" id="UP001432401">
    <property type="component" value="Unassembled WGS sequence"/>
</dbReference>
<dbReference type="RefSeq" id="WP_352987204.1">
    <property type="nucleotide sequence ID" value="NZ_JBEQNA010000024.1"/>
</dbReference>
<dbReference type="Gene3D" id="3.40.50.300">
    <property type="entry name" value="P-loop containing nucleotide triphosphate hydrolases"/>
    <property type="match status" value="2"/>
</dbReference>
<gene>
    <name evidence="3" type="primary">mobF</name>
    <name evidence="3" type="ORF">ABUK86_31740</name>
</gene>
<sequence>MATKISTAAQGDYRLAQQCGADEITAENVAVSYRLDGADRPIERVGDGWSEFGFEAGTVLEGAQDVEGVRRLLAGRDPHSPRQLVKPKVAVAPAAKLPAAAFVVALEAAAAERGLSPVQLVAGDPWSKARVGRLERALLRDGEHHRAPVADLERVAAAAGIDLADVFDGQELSKARAHRDQRVQVGVMGYDVTFDRPKGISVLQGLADPAVAARMERIHLEAVRESVAALQGWVAYAMAGHHGDGQVAKRLETSGLIGTMTVHRTARPVDGQPGDPHLHTHVMLANLARGSDGKWRTIAAGGRDLMRHVPAVGELYRALEREKLSRELGIRFEQDPRTGRWDVVGVPAPLRSVFSRRAQQIRAVAGEGATAAQGRAAGRASARAKVASTPAWERASWHQRAQEAGHDPARVVAAALGQGPEGPTAGRGPGGPQPGPQSPDELAAAVWHPETGVTAHTKVVTRAKILAHVAGALGVGLPSAARLEALTDHVLADGRAVVLPEAGPVHMSNAARYTSADIPAAERVIMMAAADRLGAGSAVAQGQTSLEVLKTWQKARGFALSEEQVQVIGRLIGHGHGIDTVLGVAGAGKTTIMSAARTAWEASGLRVEGAAVAAVAAAGLRAEAGITSRTVASWRHRIAAGPGLEGVDVLVLDEAAMIGDRDLAALVAEAGRTGTKLVMIGDPLQLKSVAAGGSFAHVHRAVDGAELAENRRQRHEVDRATLETWRTGARRSALAMWGERGLVHAAVDADAALGQMAAGWWQDRRAHADAHEAVEQIMMLAATNADVDELNLRARAFARETGMLTGPDTTWQLGSGERLALAAGDQVRMRANDYRSRSSSDPDVLNGYRGLVVAVDPERGALFEWRRAGTLEQAWITPDQIRRGDLSHGYASTIASAQGLTCERAHVYGLGADPHGLYAGMSRARERTDLYLPAVELEPEAVRRQLGEARGEEERCARVISAYADTLTDDEPGLVLAELEEAAPPLGKIVPARPDPAAEHEDPVDGQAVEVPEHEAQAVEATALFRRANELEAELPALREEYRLAAQRAEIGRVRLLMDRTTPAAARAAAHQAGERIDQVSAQADALRDRARKLSAQARAGRERQEREAAAAEQRRRRLDKLEPVAASRGMTRVELAALGTEELAILRAAAARTAWLASETAANMRAAHAHIPRTPPPSPSYSHRPPTHTPKPTRGYGYGR</sequence>
<dbReference type="Pfam" id="PF13604">
    <property type="entry name" value="AAA_30"/>
    <property type="match status" value="1"/>
</dbReference>
<dbReference type="SUPFAM" id="SSF52540">
    <property type="entry name" value="P-loop containing nucleoside triphosphate hydrolases"/>
    <property type="match status" value="2"/>
</dbReference>
<accession>A0ABV2A4W9</accession>
<feature type="compositionally biased region" description="Low complexity" evidence="1">
    <location>
        <begin position="1181"/>
        <end position="1195"/>
    </location>
</feature>
<evidence type="ECO:0000313" key="3">
    <source>
        <dbReference type="EMBL" id="MES0838376.1"/>
    </source>
</evidence>
<keyword evidence="4" id="KW-1185">Reference proteome</keyword>
<name>A0ABV2A4W9_9ACTN</name>
<feature type="region of interest" description="Disordered" evidence="1">
    <location>
        <begin position="417"/>
        <end position="441"/>
    </location>
</feature>
<proteinExistence type="predicted"/>
<dbReference type="Pfam" id="PF08751">
    <property type="entry name" value="TrwC"/>
    <property type="match status" value="1"/>
</dbReference>
<protein>
    <submittedName>
        <fullName evidence="3">MobF family relaxase</fullName>
    </submittedName>
</protein>
<dbReference type="NCBIfam" id="NF041492">
    <property type="entry name" value="MobF"/>
    <property type="match status" value="1"/>
</dbReference>
<reference evidence="3 4" key="1">
    <citation type="submission" date="2024-06" db="EMBL/GenBank/DDBJ databases">
        <authorList>
            <person name="Bataeva Y.V."/>
            <person name="Grigorian L.N."/>
            <person name="Solomentsev V.I."/>
        </authorList>
    </citation>
    <scope>NUCLEOTIDE SEQUENCE [LARGE SCALE GENOMIC DNA]</scope>
    <source>
        <strain evidence="4">SCPM-O-B-12605 (RCAM04882)</strain>
    </source>
</reference>
<comment type="caution">
    <text evidence="3">The sequence shown here is derived from an EMBL/GenBank/DDBJ whole genome shotgun (WGS) entry which is preliminary data.</text>
</comment>
<feature type="compositionally biased region" description="Basic and acidic residues" evidence="1">
    <location>
        <begin position="1100"/>
        <end position="1114"/>
    </location>
</feature>
<feature type="domain" description="TrwC relaxase" evidence="2">
    <location>
        <begin position="32"/>
        <end position="403"/>
    </location>
</feature>
<dbReference type="Gene3D" id="2.30.30.940">
    <property type="match status" value="1"/>
</dbReference>
<dbReference type="InterPro" id="IPR014862">
    <property type="entry name" value="TrwC"/>
</dbReference>
<feature type="region of interest" description="Disordered" evidence="1">
    <location>
        <begin position="1089"/>
        <end position="1117"/>
    </location>
</feature>
<dbReference type="EMBL" id="JBEQNB010000028">
    <property type="protein sequence ID" value="MES0838376.1"/>
    <property type="molecule type" value="Genomic_DNA"/>
</dbReference>
<feature type="region of interest" description="Disordered" evidence="1">
    <location>
        <begin position="1167"/>
        <end position="1201"/>
    </location>
</feature>
<evidence type="ECO:0000259" key="2">
    <source>
        <dbReference type="Pfam" id="PF08751"/>
    </source>
</evidence>
<evidence type="ECO:0000256" key="1">
    <source>
        <dbReference type="SAM" id="MobiDB-lite"/>
    </source>
</evidence>
<dbReference type="InterPro" id="IPR027417">
    <property type="entry name" value="P-loop_NTPase"/>
</dbReference>
<evidence type="ECO:0000313" key="4">
    <source>
        <dbReference type="Proteomes" id="UP001432401"/>
    </source>
</evidence>
<dbReference type="SUPFAM" id="SSF55464">
    <property type="entry name" value="Origin of replication-binding domain, RBD-like"/>
    <property type="match status" value="1"/>
</dbReference>
<organism evidence="3 4">
    <name type="scientific">Nocardiopsis tropica</name>
    <dbReference type="NCBI Taxonomy" id="109330"/>
    <lineage>
        <taxon>Bacteria</taxon>
        <taxon>Bacillati</taxon>
        <taxon>Actinomycetota</taxon>
        <taxon>Actinomycetes</taxon>
        <taxon>Streptosporangiales</taxon>
        <taxon>Nocardiopsidaceae</taxon>
        <taxon>Nocardiopsis</taxon>
    </lineage>
</organism>